<dbReference type="AlphaFoldDB" id="A0A177HGV8"/>
<reference evidence="2 3" key="1">
    <citation type="submission" date="2015-12" db="EMBL/GenBank/DDBJ databases">
        <title>Genome sequence of Streptomyces sp. G25.</title>
        <authorList>
            <person name="Poehlein A."/>
            <person name="Roettig A."/>
            <person name="Hiessl S."/>
            <person name="Hauschild P."/>
            <person name="Schauer J."/>
            <person name="Madkour M.H."/>
            <person name="Al-Ansari A.M."/>
            <person name="Almakishah N.H."/>
            <person name="Steinbuechel A."/>
            <person name="Daniel R."/>
        </authorList>
    </citation>
    <scope>NUCLEOTIDE SEQUENCE [LARGE SCALE GENOMIC DNA]</scope>
    <source>
        <strain evidence="3">G25(2015)</strain>
    </source>
</reference>
<feature type="compositionally biased region" description="Basic and acidic residues" evidence="1">
    <location>
        <begin position="151"/>
        <end position="162"/>
    </location>
</feature>
<organism evidence="2 3">
    <name type="scientific">Streptomyces jeddahensis</name>
    <dbReference type="NCBI Taxonomy" id="1716141"/>
    <lineage>
        <taxon>Bacteria</taxon>
        <taxon>Bacillati</taxon>
        <taxon>Actinomycetota</taxon>
        <taxon>Actinomycetes</taxon>
        <taxon>Kitasatosporales</taxon>
        <taxon>Streptomycetaceae</taxon>
        <taxon>Streptomyces</taxon>
    </lineage>
</organism>
<feature type="region of interest" description="Disordered" evidence="1">
    <location>
        <begin position="1"/>
        <end position="20"/>
    </location>
</feature>
<gene>
    <name evidence="2" type="ORF">STSP_66710</name>
</gene>
<feature type="region of interest" description="Disordered" evidence="1">
    <location>
        <begin position="34"/>
        <end position="67"/>
    </location>
</feature>
<feature type="compositionally biased region" description="Basic residues" evidence="1">
    <location>
        <begin position="167"/>
        <end position="176"/>
    </location>
</feature>
<name>A0A177HGV8_9ACTN</name>
<evidence type="ECO:0000313" key="3">
    <source>
        <dbReference type="Proteomes" id="UP000077381"/>
    </source>
</evidence>
<dbReference type="STRING" id="1716141.STSP_66710"/>
<protein>
    <submittedName>
        <fullName evidence="2">Uncharacterized protein</fullName>
    </submittedName>
</protein>
<evidence type="ECO:0000313" key="2">
    <source>
        <dbReference type="EMBL" id="OAH10016.1"/>
    </source>
</evidence>
<dbReference type="EMBL" id="LOHS01000162">
    <property type="protein sequence ID" value="OAH10016.1"/>
    <property type="molecule type" value="Genomic_DNA"/>
</dbReference>
<evidence type="ECO:0000256" key="1">
    <source>
        <dbReference type="SAM" id="MobiDB-lite"/>
    </source>
</evidence>
<feature type="compositionally biased region" description="Basic residues" evidence="1">
    <location>
        <begin position="193"/>
        <end position="203"/>
    </location>
</feature>
<accession>A0A177HGV8</accession>
<proteinExistence type="predicted"/>
<keyword evidence="3" id="KW-1185">Reference proteome</keyword>
<comment type="caution">
    <text evidence="2">The sequence shown here is derived from an EMBL/GenBank/DDBJ whole genome shotgun (WGS) entry which is preliminary data.</text>
</comment>
<dbReference type="Proteomes" id="UP000077381">
    <property type="component" value="Unassembled WGS sequence"/>
</dbReference>
<feature type="region of interest" description="Disordered" evidence="1">
    <location>
        <begin position="137"/>
        <end position="224"/>
    </location>
</feature>
<dbReference type="PATRIC" id="fig|1716141.3.peg.7043"/>
<sequence>MLLRPRPAQRRYRPQGGPGLGVSVTPAAAVVEAAGTDRTARPSATPCSIISGRTARSTRSRDPQRPGFLPVAELTGLRDLTGRPTGMRLIVRRLKPSRRDAKKLTAFEKHTGRRYRILATKIPAHHGPSLEVLAEEHRLGAGRHDRRRPRRLDPAPSEERTAPPRARGSRRHRSVTRRPVPTRRGTYRAASRSQRRVSPRKNRGQGVPGRGWRRRQTRRAAGGGPALSVFFGRLRSSIWSTHRLRAAGARRAPSIWASPCARLLSTRRRRAVRMGPGGSRPVPSPHTRR</sequence>